<dbReference type="Proteomes" id="UP000032254">
    <property type="component" value="Unassembled WGS sequence"/>
</dbReference>
<comment type="caution">
    <text evidence="1">The sequence shown here is derived from an EMBL/GenBank/DDBJ whole genome shotgun (WGS) entry which is preliminary data.</text>
</comment>
<dbReference type="PATRIC" id="fig|47853.6.peg.796"/>
<gene>
    <name evidence="1" type="ORF">TK50_03720</name>
</gene>
<name>A0A0D0X1E7_9ACTN</name>
<evidence type="ECO:0000313" key="2">
    <source>
        <dbReference type="Proteomes" id="UP000032254"/>
    </source>
</evidence>
<keyword evidence="2" id="KW-1185">Reference proteome</keyword>
<protein>
    <submittedName>
        <fullName evidence="1">Uncharacterized protein</fullName>
    </submittedName>
</protein>
<sequence>MLQPLTAEIIVSFDGSHLDLTRLRGGGGDCATDLATIYTELYNRLRDHSIFFHPPANNTVTWAEQVTGPDGEEALGGWDPHTRHFVLHRDLALVPELVRDVVAHEMIHQIISDYPGPSDHDHDGHGDRFYKVAQTVAQALDMPTPNHATVAVWPTLDRPRGYYGPLVAYRDAHPAKGDMTAKAFIAGIPDALTPEALSRAVEASRLRKPGVTSMPDSARPTFLTARADAKRAVLADRDLKTAGTDAIWAAVLAAMDAAGAYAARDSIDPGDFTALLAPWSCMTEGETK</sequence>
<evidence type="ECO:0000313" key="1">
    <source>
        <dbReference type="EMBL" id="KIR64739.1"/>
    </source>
</evidence>
<proteinExistence type="predicted"/>
<dbReference type="AlphaFoldDB" id="A0A0D0X1E7"/>
<dbReference type="EMBL" id="JXSX01000001">
    <property type="protein sequence ID" value="KIR64739.1"/>
    <property type="molecule type" value="Genomic_DNA"/>
</dbReference>
<organism evidence="1 2">
    <name type="scientific">Micromonospora haikouensis</name>
    <dbReference type="NCBI Taxonomy" id="686309"/>
    <lineage>
        <taxon>Bacteria</taxon>
        <taxon>Bacillati</taxon>
        <taxon>Actinomycetota</taxon>
        <taxon>Actinomycetes</taxon>
        <taxon>Micromonosporales</taxon>
        <taxon>Micromonosporaceae</taxon>
        <taxon>Micromonospora</taxon>
    </lineage>
</organism>
<accession>A0A0D0X1E7</accession>
<reference evidence="1 2" key="1">
    <citation type="submission" date="2015-01" db="EMBL/GenBank/DDBJ databases">
        <title>Sequencing and annotation of Micromonospora carbonacea strain JXNU-1 genome.</title>
        <authorList>
            <person name="Long Z."/>
            <person name="Huang Y."/>
            <person name="Jiang Y."/>
        </authorList>
    </citation>
    <scope>NUCLEOTIDE SEQUENCE [LARGE SCALE GENOMIC DNA]</scope>
    <source>
        <strain evidence="1 2">JXNU-1</strain>
    </source>
</reference>